<dbReference type="GO" id="GO:0022857">
    <property type="term" value="F:transmembrane transporter activity"/>
    <property type="evidence" value="ECO:0007669"/>
    <property type="project" value="InterPro"/>
</dbReference>
<sequence length="608" mass="67436">MLDSLKNRHASPRLTQTRPVRRHNSPTQMLNSVTQLMIGSKSPLLSLSLTQSIWSDPGAERLSSPLLCCASLSLNRPSESSTQSVEGKDAIQQQQVQKGHSSASRNAEERVLISEVLVRTKDGEELERKDLEVEALAALKACRANSALTVREVQEDVHRIIESGYFCSCTPVAVDTRDGIRLMFQVEPNQEFRGLVCENANVLPSKFIQEAFQDGFGKVINIKRLEEAITSINGWYMERGLFGIEGERDEDFEVGEVEEVQDNQSVVSLKSNNSDLTKKTNDEETKEKGGWTNALILLDNTLRNQGLATLAFSGVGVNLVLFLTRDNLSKWTKTVYMFSLVGAFLSDSYWGRYLTCTIFQVIFVLGVSLLSFTSWFFLLKPKGCGDGNFTCDPPSSLGVGIFYLSVYMVAFVYYGGHQPTLGTIGADKFGDNHNKTSKAAFFSYFYVALNVGSLFSNTILVYFEDRGLWTLGFLVSLGSAIIALVAFLGPTKRYRYVKPCGNPLPRVAQVFVATALIFTQMASLFVEQGDVMNAYIGKFHTPAASMSVFDFPYVRPTELMRMGVGLIIGIMAMVAAGLTEIQWLRRIVSGQEESELTILWQIRSCGSE</sequence>
<dbReference type="InterPro" id="IPR036259">
    <property type="entry name" value="MFS_trans_sf"/>
</dbReference>
<evidence type="ECO:0000256" key="1">
    <source>
        <dbReference type="ARBA" id="ARBA00004141"/>
    </source>
</evidence>
<evidence type="ECO:0000256" key="4">
    <source>
        <dbReference type="ARBA" id="ARBA00022989"/>
    </source>
</evidence>
<feature type="transmembrane region" description="Helical" evidence="7">
    <location>
        <begin position="397"/>
        <end position="414"/>
    </location>
</feature>
<feature type="compositionally biased region" description="Polar residues" evidence="6">
    <location>
        <begin position="78"/>
        <end position="105"/>
    </location>
</feature>
<reference evidence="8" key="1">
    <citation type="submission" date="2019-12" db="EMBL/GenBank/DDBJ databases">
        <title>Genome sequencing and annotation of Brassica cretica.</title>
        <authorList>
            <person name="Studholme D.J."/>
            <person name="Sarris P.F."/>
        </authorList>
    </citation>
    <scope>NUCLEOTIDE SEQUENCE</scope>
    <source>
        <strain evidence="8">PFS-102/07</strain>
        <tissue evidence="8">Leaf</tissue>
    </source>
</reference>
<dbReference type="InterPro" id="IPR000109">
    <property type="entry name" value="POT_fam"/>
</dbReference>
<feature type="transmembrane region" description="Helical" evidence="7">
    <location>
        <begin position="306"/>
        <end position="323"/>
    </location>
</feature>
<protein>
    <submittedName>
        <fullName evidence="8">Uncharacterized protein</fullName>
    </submittedName>
</protein>
<feature type="region of interest" description="Disordered" evidence="6">
    <location>
        <begin position="1"/>
        <end position="27"/>
    </location>
</feature>
<feature type="transmembrane region" description="Helical" evidence="7">
    <location>
        <begin position="358"/>
        <end position="377"/>
    </location>
</feature>
<dbReference type="PANTHER" id="PTHR11654">
    <property type="entry name" value="OLIGOPEPTIDE TRANSPORTER-RELATED"/>
    <property type="match status" value="1"/>
</dbReference>
<gene>
    <name evidence="8" type="ORF">F2Q70_00005801</name>
</gene>
<feature type="transmembrane region" description="Helical" evidence="7">
    <location>
        <begin position="469"/>
        <end position="488"/>
    </location>
</feature>
<dbReference type="SUPFAM" id="SSF103473">
    <property type="entry name" value="MFS general substrate transporter"/>
    <property type="match status" value="1"/>
</dbReference>
<comment type="subcellular location">
    <subcellularLocation>
        <location evidence="1">Membrane</location>
        <topology evidence="1">Multi-pass membrane protein</topology>
    </subcellularLocation>
</comment>
<keyword evidence="5 7" id="KW-0472">Membrane</keyword>
<dbReference type="Gene3D" id="1.20.1250.20">
    <property type="entry name" value="MFS general substrate transporter like domains"/>
    <property type="match status" value="2"/>
</dbReference>
<dbReference type="GO" id="GO:0016020">
    <property type="term" value="C:membrane"/>
    <property type="evidence" value="ECO:0007669"/>
    <property type="project" value="UniProtKB-SubCell"/>
</dbReference>
<evidence type="ECO:0000256" key="6">
    <source>
        <dbReference type="SAM" id="MobiDB-lite"/>
    </source>
</evidence>
<evidence type="ECO:0000256" key="3">
    <source>
        <dbReference type="ARBA" id="ARBA00022692"/>
    </source>
</evidence>
<comment type="similarity">
    <text evidence="2">Belongs to the major facilitator superfamily. Proton-dependent oligopeptide transporter (POT/PTR) (TC 2.A.17) family.</text>
</comment>
<accession>A0A8S9J1A5</accession>
<organism evidence="8">
    <name type="scientific">Brassica cretica</name>
    <name type="common">Mustard</name>
    <dbReference type="NCBI Taxonomy" id="69181"/>
    <lineage>
        <taxon>Eukaryota</taxon>
        <taxon>Viridiplantae</taxon>
        <taxon>Streptophyta</taxon>
        <taxon>Embryophyta</taxon>
        <taxon>Tracheophyta</taxon>
        <taxon>Spermatophyta</taxon>
        <taxon>Magnoliopsida</taxon>
        <taxon>eudicotyledons</taxon>
        <taxon>Gunneridae</taxon>
        <taxon>Pentapetalae</taxon>
        <taxon>rosids</taxon>
        <taxon>malvids</taxon>
        <taxon>Brassicales</taxon>
        <taxon>Brassicaceae</taxon>
        <taxon>Brassiceae</taxon>
        <taxon>Brassica</taxon>
    </lineage>
</organism>
<evidence type="ECO:0000256" key="7">
    <source>
        <dbReference type="SAM" id="Phobius"/>
    </source>
</evidence>
<dbReference type="FunFam" id="3.10.20.310:FF:000013">
    <property type="entry name" value="Outer envelope protein 80 chloroplastic"/>
    <property type="match status" value="1"/>
</dbReference>
<dbReference type="Gene3D" id="3.10.20.310">
    <property type="entry name" value="membrane protein fhac"/>
    <property type="match status" value="2"/>
</dbReference>
<dbReference type="EMBL" id="QGKY02001015">
    <property type="protein sequence ID" value="KAF2575076.1"/>
    <property type="molecule type" value="Genomic_DNA"/>
</dbReference>
<evidence type="ECO:0000256" key="2">
    <source>
        <dbReference type="ARBA" id="ARBA00005982"/>
    </source>
</evidence>
<keyword evidence="3 7" id="KW-0812">Transmembrane</keyword>
<comment type="caution">
    <text evidence="8">The sequence shown here is derived from an EMBL/GenBank/DDBJ whole genome shotgun (WGS) entry which is preliminary data.</text>
</comment>
<evidence type="ECO:0000313" key="8">
    <source>
        <dbReference type="EMBL" id="KAF2575076.1"/>
    </source>
</evidence>
<evidence type="ECO:0000256" key="5">
    <source>
        <dbReference type="ARBA" id="ARBA00023136"/>
    </source>
</evidence>
<feature type="transmembrane region" description="Helical" evidence="7">
    <location>
        <begin position="441"/>
        <end position="463"/>
    </location>
</feature>
<name>A0A8S9J1A5_BRACR</name>
<proteinExistence type="inferred from homology"/>
<feature type="transmembrane region" description="Helical" evidence="7">
    <location>
        <begin position="559"/>
        <end position="578"/>
    </location>
</feature>
<feature type="region of interest" description="Disordered" evidence="6">
    <location>
        <begin position="78"/>
        <end position="107"/>
    </location>
</feature>
<feature type="transmembrane region" description="Helical" evidence="7">
    <location>
        <begin position="508"/>
        <end position="526"/>
    </location>
</feature>
<keyword evidence="4 7" id="KW-1133">Transmembrane helix</keyword>
<dbReference type="AlphaFoldDB" id="A0A8S9J1A5"/>
<dbReference type="Pfam" id="PF00854">
    <property type="entry name" value="PTR2"/>
    <property type="match status" value="1"/>
</dbReference>